<keyword evidence="3" id="KW-1133">Transmembrane helix</keyword>
<dbReference type="RefSeq" id="WP_377599429.1">
    <property type="nucleotide sequence ID" value="NZ_JBHUME010000002.1"/>
</dbReference>
<evidence type="ECO:0000259" key="4">
    <source>
        <dbReference type="Pfam" id="PF01757"/>
    </source>
</evidence>
<proteinExistence type="inferred from homology"/>
<sequence>MKRIEWIDVAKGIGIILVVMGHTSSITSDAARMIFSFHMPLFFFLSGFVFSASKYKTLLSFVKRKAVTLLIPYVTFSVLTYGFWAVIGRKFEGQDVSLWKPLLGIVYSNGIDNWLVHGITLWFLTCLFVVEVAFYLIFRNLSVKRVGFLLLVCSVIGYADSLYSGFRLPWSIDVAFTAIVFYGLGYIAKKLQWNPAAYGSAQALLILIAAAAGNIGFDMLNGSVPKVDMNKNQLGVYVYFYLSAICGIAAILVLSSLVARFGKMLTYLGRNTLVILAFHIITFKLMKAVLTYGFQVSAEQMEKSLVWSIGFTIASLLMLVPVNYFFTKYMPVMIGRPKKIGLNSQLQASASQV</sequence>
<gene>
    <name evidence="5" type="ORF">ACFSUF_01555</name>
</gene>
<comment type="subcellular location">
    <subcellularLocation>
        <location evidence="1">Membrane</location>
    </subcellularLocation>
</comment>
<feature type="transmembrane region" description="Helical" evidence="3">
    <location>
        <begin position="170"/>
        <end position="188"/>
    </location>
</feature>
<protein>
    <submittedName>
        <fullName evidence="5">Acyltransferase family protein</fullName>
    </submittedName>
</protein>
<feature type="transmembrane region" description="Helical" evidence="3">
    <location>
        <begin position="306"/>
        <end position="326"/>
    </location>
</feature>
<feature type="transmembrane region" description="Helical" evidence="3">
    <location>
        <begin position="195"/>
        <end position="217"/>
    </location>
</feature>
<dbReference type="PANTHER" id="PTHR37312">
    <property type="entry name" value="MEMBRANE-BOUND ACYLTRANSFERASE YKRP-RELATED"/>
    <property type="match status" value="1"/>
</dbReference>
<dbReference type="Pfam" id="PF01757">
    <property type="entry name" value="Acyl_transf_3"/>
    <property type="match status" value="1"/>
</dbReference>
<comment type="similarity">
    <text evidence="2">Belongs to the acyltransferase 3 family.</text>
</comment>
<feature type="transmembrane region" description="Helical" evidence="3">
    <location>
        <begin position="67"/>
        <end position="87"/>
    </location>
</feature>
<keyword evidence="3" id="KW-0812">Transmembrane</keyword>
<comment type="caution">
    <text evidence="5">The sequence shown here is derived from an EMBL/GenBank/DDBJ whole genome shotgun (WGS) entry which is preliminary data.</text>
</comment>
<feature type="transmembrane region" description="Helical" evidence="3">
    <location>
        <begin position="273"/>
        <end position="294"/>
    </location>
</feature>
<name>A0ABW5P787_9BACL</name>
<feature type="domain" description="Acyltransferase 3" evidence="4">
    <location>
        <begin position="5"/>
        <end position="317"/>
    </location>
</feature>
<evidence type="ECO:0000256" key="2">
    <source>
        <dbReference type="ARBA" id="ARBA00007400"/>
    </source>
</evidence>
<organism evidence="5 6">
    <name type="scientific">Paenibacillus gansuensis</name>
    <dbReference type="NCBI Taxonomy" id="306542"/>
    <lineage>
        <taxon>Bacteria</taxon>
        <taxon>Bacillati</taxon>
        <taxon>Bacillota</taxon>
        <taxon>Bacilli</taxon>
        <taxon>Bacillales</taxon>
        <taxon>Paenibacillaceae</taxon>
        <taxon>Paenibacillus</taxon>
    </lineage>
</organism>
<dbReference type="PANTHER" id="PTHR37312:SF1">
    <property type="entry name" value="MEMBRANE-BOUND ACYLTRANSFERASE YKRP-RELATED"/>
    <property type="match status" value="1"/>
</dbReference>
<reference evidence="6" key="1">
    <citation type="journal article" date="2019" name="Int. J. Syst. Evol. Microbiol.">
        <title>The Global Catalogue of Microorganisms (GCM) 10K type strain sequencing project: providing services to taxonomists for standard genome sequencing and annotation.</title>
        <authorList>
            <consortium name="The Broad Institute Genomics Platform"/>
            <consortium name="The Broad Institute Genome Sequencing Center for Infectious Disease"/>
            <person name="Wu L."/>
            <person name="Ma J."/>
        </authorList>
    </citation>
    <scope>NUCLEOTIDE SEQUENCE [LARGE SCALE GENOMIC DNA]</scope>
    <source>
        <strain evidence="6">KCTC 3950</strain>
    </source>
</reference>
<dbReference type="InterPro" id="IPR052734">
    <property type="entry name" value="Nod_factor_acetyltransferase"/>
</dbReference>
<evidence type="ECO:0000256" key="1">
    <source>
        <dbReference type="ARBA" id="ARBA00004370"/>
    </source>
</evidence>
<dbReference type="InterPro" id="IPR002656">
    <property type="entry name" value="Acyl_transf_3_dom"/>
</dbReference>
<keyword evidence="5" id="KW-0012">Acyltransferase</keyword>
<evidence type="ECO:0000313" key="6">
    <source>
        <dbReference type="Proteomes" id="UP001597541"/>
    </source>
</evidence>
<dbReference type="Proteomes" id="UP001597541">
    <property type="component" value="Unassembled WGS sequence"/>
</dbReference>
<keyword evidence="6" id="KW-1185">Reference proteome</keyword>
<dbReference type="GO" id="GO:0016746">
    <property type="term" value="F:acyltransferase activity"/>
    <property type="evidence" value="ECO:0007669"/>
    <property type="project" value="UniProtKB-KW"/>
</dbReference>
<accession>A0ABW5P787</accession>
<keyword evidence="3" id="KW-0472">Membrane</keyword>
<feature type="transmembrane region" description="Helical" evidence="3">
    <location>
        <begin position="12"/>
        <end position="31"/>
    </location>
</feature>
<feature type="transmembrane region" description="Helical" evidence="3">
    <location>
        <begin position="114"/>
        <end position="138"/>
    </location>
</feature>
<feature type="transmembrane region" description="Helical" evidence="3">
    <location>
        <begin position="145"/>
        <end position="164"/>
    </location>
</feature>
<evidence type="ECO:0000313" key="5">
    <source>
        <dbReference type="EMBL" id="MFD2611106.1"/>
    </source>
</evidence>
<dbReference type="EMBL" id="JBHUME010000002">
    <property type="protein sequence ID" value="MFD2611106.1"/>
    <property type="molecule type" value="Genomic_DNA"/>
</dbReference>
<keyword evidence="5" id="KW-0808">Transferase</keyword>
<feature type="transmembrane region" description="Helical" evidence="3">
    <location>
        <begin position="37"/>
        <end position="55"/>
    </location>
</feature>
<evidence type="ECO:0000256" key="3">
    <source>
        <dbReference type="SAM" id="Phobius"/>
    </source>
</evidence>
<feature type="transmembrane region" description="Helical" evidence="3">
    <location>
        <begin position="237"/>
        <end position="261"/>
    </location>
</feature>